<dbReference type="PIRSF" id="PIRSF006806">
    <property type="entry name" value="FTHF_cligase"/>
    <property type="match status" value="1"/>
</dbReference>
<dbReference type="Pfam" id="PF01812">
    <property type="entry name" value="5-FTHF_cyc-lig"/>
    <property type="match status" value="1"/>
</dbReference>
<keyword evidence="7" id="KW-1185">Reference proteome</keyword>
<dbReference type="OrthoDB" id="9801938at2"/>
<sequence length="195" mass="21815">MSDHPQLKEMKKKIRTEAKALAASLAPEYRRSASDAVFRAVTAMPEYREAETIFCFVSMPSEVDTHPLIRDALTKNKRVCVPKCLSLGHMEAYPITSMEKDLEPGTWNIPEPREGILPVSPEELDLVIVPCCAAAPDGRRLGFGGGFYDRFLLRTDAFRALICYGRLLREDIPTGEYDLRMDAVISEQGVLRPGI</sequence>
<dbReference type="Gene3D" id="3.40.50.10420">
    <property type="entry name" value="NagB/RpiA/CoA transferase-like"/>
    <property type="match status" value="1"/>
</dbReference>
<reference evidence="6 7" key="1">
    <citation type="submission" date="2016-10" db="EMBL/GenBank/DDBJ databases">
        <authorList>
            <person name="de Groot N.N."/>
        </authorList>
    </citation>
    <scope>NUCLEOTIDE SEQUENCE [LARGE SCALE GENOMIC DNA]</scope>
    <source>
        <strain evidence="6 7">KHGC13</strain>
    </source>
</reference>
<gene>
    <name evidence="6" type="ORF">SAMN05216508_10383</name>
</gene>
<keyword evidence="6" id="KW-0436">Ligase</keyword>
<comment type="catalytic activity">
    <reaction evidence="5">
        <text>(6S)-5-formyl-5,6,7,8-tetrahydrofolate + ATP = (6R)-5,10-methenyltetrahydrofolate + ADP + phosphate</text>
        <dbReference type="Rhea" id="RHEA:10488"/>
        <dbReference type="ChEBI" id="CHEBI:30616"/>
        <dbReference type="ChEBI" id="CHEBI:43474"/>
        <dbReference type="ChEBI" id="CHEBI:57455"/>
        <dbReference type="ChEBI" id="CHEBI:57457"/>
        <dbReference type="ChEBI" id="CHEBI:456216"/>
        <dbReference type="EC" id="6.3.3.2"/>
    </reaction>
</comment>
<dbReference type="SUPFAM" id="SSF100950">
    <property type="entry name" value="NagB/RpiA/CoA transferase-like"/>
    <property type="match status" value="1"/>
</dbReference>
<comment type="cofactor">
    <cofactor evidence="5">
        <name>Mg(2+)</name>
        <dbReference type="ChEBI" id="CHEBI:18420"/>
    </cofactor>
</comment>
<keyword evidence="5" id="KW-0460">Magnesium</keyword>
<dbReference type="InterPro" id="IPR002698">
    <property type="entry name" value="FTHF_cligase"/>
</dbReference>
<accession>A0A1I7FQI4</accession>
<dbReference type="InterPro" id="IPR024185">
    <property type="entry name" value="FTHF_cligase-like_sf"/>
</dbReference>
<protein>
    <recommendedName>
        <fullName evidence="5">5-formyltetrahydrofolate cyclo-ligase</fullName>
        <ecNumber evidence="5">6.3.3.2</ecNumber>
    </recommendedName>
</protein>
<evidence type="ECO:0000256" key="1">
    <source>
        <dbReference type="ARBA" id="ARBA00010638"/>
    </source>
</evidence>
<evidence type="ECO:0000313" key="6">
    <source>
        <dbReference type="EMBL" id="SFU38477.1"/>
    </source>
</evidence>
<keyword evidence="5" id="KW-0479">Metal-binding</keyword>
<keyword evidence="2 4" id="KW-0547">Nucleotide-binding</keyword>
<dbReference type="PANTHER" id="PTHR23407">
    <property type="entry name" value="ATPASE INHIBITOR/5-FORMYLTETRAHYDROFOLATE CYCLO-LIGASE"/>
    <property type="match status" value="1"/>
</dbReference>
<evidence type="ECO:0000256" key="2">
    <source>
        <dbReference type="ARBA" id="ARBA00022741"/>
    </source>
</evidence>
<dbReference type="GeneID" id="78354282"/>
<dbReference type="GO" id="GO:0005524">
    <property type="term" value="F:ATP binding"/>
    <property type="evidence" value="ECO:0007669"/>
    <property type="project" value="UniProtKB-KW"/>
</dbReference>
<keyword evidence="3 4" id="KW-0067">ATP-binding</keyword>
<organism evidence="6 7">
    <name type="scientific">Eubacterium pyruvativorans</name>
    <dbReference type="NCBI Taxonomy" id="155865"/>
    <lineage>
        <taxon>Bacteria</taxon>
        <taxon>Bacillati</taxon>
        <taxon>Bacillota</taxon>
        <taxon>Clostridia</taxon>
        <taxon>Eubacteriales</taxon>
        <taxon>Eubacteriaceae</taxon>
        <taxon>Eubacterium</taxon>
    </lineage>
</organism>
<feature type="binding site" evidence="4">
    <location>
        <begin position="11"/>
        <end position="15"/>
    </location>
    <ligand>
        <name>ATP</name>
        <dbReference type="ChEBI" id="CHEBI:30616"/>
    </ligand>
</feature>
<comment type="similarity">
    <text evidence="1 5">Belongs to the 5-formyltetrahydrofolate cyclo-ligase family.</text>
</comment>
<dbReference type="GO" id="GO:0009396">
    <property type="term" value="P:folic acid-containing compound biosynthetic process"/>
    <property type="evidence" value="ECO:0007669"/>
    <property type="project" value="TreeGrafter"/>
</dbReference>
<dbReference type="GO" id="GO:0046872">
    <property type="term" value="F:metal ion binding"/>
    <property type="evidence" value="ECO:0007669"/>
    <property type="project" value="UniProtKB-KW"/>
</dbReference>
<evidence type="ECO:0000256" key="5">
    <source>
        <dbReference type="RuleBase" id="RU361279"/>
    </source>
</evidence>
<dbReference type="EMBL" id="FPBT01000003">
    <property type="protein sequence ID" value="SFU38477.1"/>
    <property type="molecule type" value="Genomic_DNA"/>
</dbReference>
<dbReference type="STRING" id="155865.SAMN05216515_10383"/>
<dbReference type="RefSeq" id="WP_090162802.1">
    <property type="nucleotide sequence ID" value="NZ_CACVNK010000044.1"/>
</dbReference>
<evidence type="ECO:0000256" key="4">
    <source>
        <dbReference type="PIRSR" id="PIRSR006806-1"/>
    </source>
</evidence>
<dbReference type="EC" id="6.3.3.2" evidence="5"/>
<evidence type="ECO:0000313" key="7">
    <source>
        <dbReference type="Proteomes" id="UP000198817"/>
    </source>
</evidence>
<feature type="binding site" evidence="4">
    <location>
        <position position="62"/>
    </location>
    <ligand>
        <name>substrate</name>
    </ligand>
</feature>
<evidence type="ECO:0000256" key="3">
    <source>
        <dbReference type="ARBA" id="ARBA00022840"/>
    </source>
</evidence>
<dbReference type="GO" id="GO:0030272">
    <property type="term" value="F:5-formyltetrahydrofolate cyclo-ligase activity"/>
    <property type="evidence" value="ECO:0007669"/>
    <property type="project" value="UniProtKB-EC"/>
</dbReference>
<dbReference type="NCBIfam" id="TIGR02727">
    <property type="entry name" value="MTHFS_bact"/>
    <property type="match status" value="1"/>
</dbReference>
<feature type="binding site" evidence="4">
    <location>
        <begin position="140"/>
        <end position="148"/>
    </location>
    <ligand>
        <name>ATP</name>
        <dbReference type="ChEBI" id="CHEBI:30616"/>
    </ligand>
</feature>
<dbReference type="PANTHER" id="PTHR23407:SF1">
    <property type="entry name" value="5-FORMYLTETRAHYDROFOLATE CYCLO-LIGASE"/>
    <property type="match status" value="1"/>
</dbReference>
<name>A0A1I7FQI4_9FIRM</name>
<proteinExistence type="inferred from homology"/>
<dbReference type="AlphaFoldDB" id="A0A1I7FQI4"/>
<dbReference type="InterPro" id="IPR037171">
    <property type="entry name" value="NagB/RpiA_transferase-like"/>
</dbReference>
<dbReference type="Proteomes" id="UP000198817">
    <property type="component" value="Unassembled WGS sequence"/>
</dbReference>
<feature type="binding site" evidence="4">
    <location>
        <position position="57"/>
    </location>
    <ligand>
        <name>substrate</name>
    </ligand>
</feature>
<dbReference type="GO" id="GO:0035999">
    <property type="term" value="P:tetrahydrofolate interconversion"/>
    <property type="evidence" value="ECO:0007669"/>
    <property type="project" value="TreeGrafter"/>
</dbReference>